<dbReference type="Gene3D" id="3.40.50.450">
    <property type="match status" value="1"/>
</dbReference>
<name>A0A399EAK5_9DEIN</name>
<dbReference type="SUPFAM" id="SSF102405">
    <property type="entry name" value="MCP/YpsA-like"/>
    <property type="match status" value="1"/>
</dbReference>
<dbReference type="EMBL" id="QWKX01000002">
    <property type="protein sequence ID" value="RIH79920.1"/>
    <property type="molecule type" value="Genomic_DNA"/>
</dbReference>
<dbReference type="InterPro" id="IPR041164">
    <property type="entry name" value="LDcluster4"/>
</dbReference>
<proteinExistence type="predicted"/>
<reference evidence="1 2" key="1">
    <citation type="submission" date="2018-08" db="EMBL/GenBank/DDBJ databases">
        <title>Meiothermus cateniformans JCM 15151 genome sequencing project.</title>
        <authorList>
            <person name="Da Costa M.S."/>
            <person name="Albuquerque L."/>
            <person name="Raposo P."/>
            <person name="Froufe H.J.C."/>
            <person name="Barroso C.S."/>
            <person name="Egas C."/>
        </authorList>
    </citation>
    <scope>NUCLEOTIDE SEQUENCE [LARGE SCALE GENOMIC DNA]</scope>
    <source>
        <strain evidence="1 2">JCM 15151</strain>
    </source>
</reference>
<dbReference type="AlphaFoldDB" id="A0A399EAK5"/>
<dbReference type="GO" id="GO:0016798">
    <property type="term" value="F:hydrolase activity, acting on glycosyl bonds"/>
    <property type="evidence" value="ECO:0007669"/>
    <property type="project" value="UniProtKB-KW"/>
</dbReference>
<protein>
    <submittedName>
        <fullName evidence="1">Cytokinin riboside 5'-monophosphate phosphoribohydrolase</fullName>
        <ecNumber evidence="1">3.2.2.-</ecNumber>
    </submittedName>
</protein>
<dbReference type="InterPro" id="IPR052341">
    <property type="entry name" value="LOG_family_nucleotidases"/>
</dbReference>
<evidence type="ECO:0000313" key="2">
    <source>
        <dbReference type="Proteomes" id="UP000266089"/>
    </source>
</evidence>
<sequence length="182" mass="18789">MQLITVFGSSRAQPGTPAFAEAHAWGRAIAQAGFGVATGGYNGAMEAVSQGAKEAGGLVVGITAPSLFPQRNGPNPHVDLELPSSSLLTRIERLIDVSVACLALPGGVGTLAEILAAWNLNHIAQLQGKPLKPLGVHVGWLEVIRPGLEVTPDNLELLTPIDSLPGLQRFLQGLSSAPAPGK</sequence>
<dbReference type="GO" id="GO:0005829">
    <property type="term" value="C:cytosol"/>
    <property type="evidence" value="ECO:0007669"/>
    <property type="project" value="TreeGrafter"/>
</dbReference>
<accession>A0A399EAK5</accession>
<dbReference type="RefSeq" id="WP_027888638.1">
    <property type="nucleotide sequence ID" value="NZ_JBHSXZ010000022.1"/>
</dbReference>
<dbReference type="Proteomes" id="UP000266089">
    <property type="component" value="Unassembled WGS sequence"/>
</dbReference>
<organism evidence="1 2">
    <name type="scientific">Meiothermus taiwanensis</name>
    <dbReference type="NCBI Taxonomy" id="172827"/>
    <lineage>
        <taxon>Bacteria</taxon>
        <taxon>Thermotogati</taxon>
        <taxon>Deinococcota</taxon>
        <taxon>Deinococci</taxon>
        <taxon>Thermales</taxon>
        <taxon>Thermaceae</taxon>
        <taxon>Meiothermus</taxon>
    </lineage>
</organism>
<dbReference type="PANTHER" id="PTHR43393">
    <property type="entry name" value="CYTOKININ RIBOSIDE 5'-MONOPHOSPHATE PHOSPHORIBOHYDROLASE"/>
    <property type="match status" value="1"/>
</dbReference>
<dbReference type="OrthoDB" id="9801098at2"/>
<comment type="caution">
    <text evidence="1">The sequence shown here is derived from an EMBL/GenBank/DDBJ whole genome shotgun (WGS) entry which is preliminary data.</text>
</comment>
<dbReference type="EC" id="3.2.2.-" evidence="1"/>
<dbReference type="PANTHER" id="PTHR43393:SF3">
    <property type="entry name" value="LYSINE DECARBOXYLASE-LIKE PROTEIN"/>
    <property type="match status" value="1"/>
</dbReference>
<dbReference type="Pfam" id="PF18306">
    <property type="entry name" value="LDcluster4"/>
    <property type="match status" value="1"/>
</dbReference>
<gene>
    <name evidence="1" type="primary">log</name>
    <name evidence="1" type="ORF">Mcate_00149</name>
</gene>
<keyword evidence="1" id="KW-0326">Glycosidase</keyword>
<evidence type="ECO:0000313" key="1">
    <source>
        <dbReference type="EMBL" id="RIH79920.1"/>
    </source>
</evidence>
<keyword evidence="1" id="KW-0378">Hydrolase</keyword>